<name>A0A9D2I5G2_9FIRM</name>
<protein>
    <submittedName>
        <fullName evidence="1">Uncharacterized protein</fullName>
    </submittedName>
</protein>
<evidence type="ECO:0000313" key="1">
    <source>
        <dbReference type="EMBL" id="HJA92093.1"/>
    </source>
</evidence>
<gene>
    <name evidence="1" type="ORF">H9717_03055</name>
</gene>
<dbReference type="Proteomes" id="UP000886858">
    <property type="component" value="Unassembled WGS sequence"/>
</dbReference>
<dbReference type="AlphaFoldDB" id="A0A9D2I5G2"/>
<sequence length="69" mass="8241">MKFPKPVMTNQELMRMGFPRRFLERAYSAPGQTFAWREGVTNKSQKLFDTDKFGKWLDEQIRLERTARA</sequence>
<organism evidence="1 2">
    <name type="scientific">Candidatus Eisenbergiella merdipullorum</name>
    <dbReference type="NCBI Taxonomy" id="2838553"/>
    <lineage>
        <taxon>Bacteria</taxon>
        <taxon>Bacillati</taxon>
        <taxon>Bacillota</taxon>
        <taxon>Clostridia</taxon>
        <taxon>Lachnospirales</taxon>
        <taxon>Lachnospiraceae</taxon>
        <taxon>Eisenbergiella</taxon>
    </lineage>
</organism>
<proteinExistence type="predicted"/>
<evidence type="ECO:0000313" key="2">
    <source>
        <dbReference type="Proteomes" id="UP000886858"/>
    </source>
</evidence>
<reference evidence="1" key="2">
    <citation type="submission" date="2021-04" db="EMBL/GenBank/DDBJ databases">
        <authorList>
            <person name="Gilroy R."/>
        </authorList>
    </citation>
    <scope>NUCLEOTIDE SEQUENCE</scope>
    <source>
        <strain evidence="1">CHK179-7159</strain>
    </source>
</reference>
<dbReference type="EMBL" id="DWYY01000036">
    <property type="protein sequence ID" value="HJA92093.1"/>
    <property type="molecule type" value="Genomic_DNA"/>
</dbReference>
<comment type="caution">
    <text evidence="1">The sequence shown here is derived from an EMBL/GenBank/DDBJ whole genome shotgun (WGS) entry which is preliminary data.</text>
</comment>
<reference evidence="1" key="1">
    <citation type="journal article" date="2021" name="PeerJ">
        <title>Extensive microbial diversity within the chicken gut microbiome revealed by metagenomics and culture.</title>
        <authorList>
            <person name="Gilroy R."/>
            <person name="Ravi A."/>
            <person name="Getino M."/>
            <person name="Pursley I."/>
            <person name="Horton D.L."/>
            <person name="Alikhan N.F."/>
            <person name="Baker D."/>
            <person name="Gharbi K."/>
            <person name="Hall N."/>
            <person name="Watson M."/>
            <person name="Adriaenssens E.M."/>
            <person name="Foster-Nyarko E."/>
            <person name="Jarju S."/>
            <person name="Secka A."/>
            <person name="Antonio M."/>
            <person name="Oren A."/>
            <person name="Chaudhuri R.R."/>
            <person name="La Ragione R."/>
            <person name="Hildebrand F."/>
            <person name="Pallen M.J."/>
        </authorList>
    </citation>
    <scope>NUCLEOTIDE SEQUENCE</scope>
    <source>
        <strain evidence="1">CHK179-7159</strain>
    </source>
</reference>
<accession>A0A9D2I5G2</accession>